<dbReference type="Proteomes" id="UP000053593">
    <property type="component" value="Unassembled WGS sequence"/>
</dbReference>
<reference evidence="2 3" key="1">
    <citation type="submission" date="2014-04" db="EMBL/GenBank/DDBJ databases">
        <title>Evolutionary Origins and Diversification of the Mycorrhizal Mutualists.</title>
        <authorList>
            <consortium name="DOE Joint Genome Institute"/>
            <consortium name="Mycorrhizal Genomics Consortium"/>
            <person name="Kohler A."/>
            <person name="Kuo A."/>
            <person name="Nagy L.G."/>
            <person name="Floudas D."/>
            <person name="Copeland A."/>
            <person name="Barry K.W."/>
            <person name="Cichocki N."/>
            <person name="Veneault-Fourrey C."/>
            <person name="LaButti K."/>
            <person name="Lindquist E.A."/>
            <person name="Lipzen A."/>
            <person name="Lundell T."/>
            <person name="Morin E."/>
            <person name="Murat C."/>
            <person name="Riley R."/>
            <person name="Ohm R."/>
            <person name="Sun H."/>
            <person name="Tunlid A."/>
            <person name="Henrissat B."/>
            <person name="Grigoriev I.V."/>
            <person name="Hibbett D.S."/>
            <person name="Martin F."/>
        </authorList>
    </citation>
    <scope>NUCLEOTIDE SEQUENCE [LARGE SCALE GENOMIC DNA]</scope>
    <source>
        <strain evidence="2 3">FD-317 M1</strain>
    </source>
</reference>
<organism evidence="2 3">
    <name type="scientific">Collybiopsis luxurians FD-317 M1</name>
    <dbReference type="NCBI Taxonomy" id="944289"/>
    <lineage>
        <taxon>Eukaryota</taxon>
        <taxon>Fungi</taxon>
        <taxon>Dikarya</taxon>
        <taxon>Basidiomycota</taxon>
        <taxon>Agaricomycotina</taxon>
        <taxon>Agaricomycetes</taxon>
        <taxon>Agaricomycetidae</taxon>
        <taxon>Agaricales</taxon>
        <taxon>Marasmiineae</taxon>
        <taxon>Omphalotaceae</taxon>
        <taxon>Collybiopsis</taxon>
        <taxon>Collybiopsis luxurians</taxon>
    </lineage>
</organism>
<feature type="region of interest" description="Disordered" evidence="1">
    <location>
        <begin position="1"/>
        <end position="53"/>
    </location>
</feature>
<dbReference type="EMBL" id="KN834795">
    <property type="protein sequence ID" value="KIK56778.1"/>
    <property type="molecule type" value="Genomic_DNA"/>
</dbReference>
<evidence type="ECO:0000313" key="3">
    <source>
        <dbReference type="Proteomes" id="UP000053593"/>
    </source>
</evidence>
<accession>A0A0D0CND3</accession>
<evidence type="ECO:0000313" key="2">
    <source>
        <dbReference type="EMBL" id="KIK56778.1"/>
    </source>
</evidence>
<feature type="compositionally biased region" description="Polar residues" evidence="1">
    <location>
        <begin position="1"/>
        <end position="10"/>
    </location>
</feature>
<gene>
    <name evidence="2" type="ORF">GYMLUDRAFT_247563</name>
</gene>
<dbReference type="AlphaFoldDB" id="A0A0D0CND3"/>
<protein>
    <submittedName>
        <fullName evidence="2">Uncharacterized protein</fullName>
    </submittedName>
</protein>
<name>A0A0D0CND3_9AGAR</name>
<keyword evidence="3" id="KW-1185">Reference proteome</keyword>
<sequence>MSSSKSTSQPHLIFKLPPLNPSLSQKRQSVDDSGDSVASPPVSHPPVIDKSQDLDRMELEYPAPSLPGCSPTLVFQCMPKFVGVESDPCTFHNLAGIRVWSFTEIVDATSGAVDLSHRKADYKQEVLMETDLWHIVDNLVAQVFVTVEEQLCQSPN</sequence>
<proteinExistence type="predicted"/>
<dbReference type="HOGENOM" id="CLU_1686808_0_0_1"/>
<evidence type="ECO:0000256" key="1">
    <source>
        <dbReference type="SAM" id="MobiDB-lite"/>
    </source>
</evidence>